<keyword evidence="2" id="KW-1185">Reference proteome</keyword>
<sequence>MARAKVVVDPDFVFINCPFSDDFKQLFQCMLFTVVACGFRPRTALEAADGGDVRLDKIVRLVRESSYSIHDLSAVELDSVNNLPRFNMPFELGMVIGCKKLAGRSYASRSLLILEHTRYTTQKCLSDIAGQDPTAHNGNPRTLTRVVRNWLSQESKRTNIPGERKVFEAYQRFDAELSDICNEAGLDIETLNYPDLLGFIQEWLKRQ</sequence>
<gene>
    <name evidence="1" type="ORF">ACFQ2N_06675</name>
</gene>
<dbReference type="EMBL" id="JBHTKN010000003">
    <property type="protein sequence ID" value="MFD1042027.1"/>
    <property type="molecule type" value="Genomic_DNA"/>
</dbReference>
<organism evidence="1 2">
    <name type="scientific">Pseudoxanthomonas kaohsiungensis</name>
    <dbReference type="NCBI Taxonomy" id="283923"/>
    <lineage>
        <taxon>Bacteria</taxon>
        <taxon>Pseudomonadati</taxon>
        <taxon>Pseudomonadota</taxon>
        <taxon>Gammaproteobacteria</taxon>
        <taxon>Lysobacterales</taxon>
        <taxon>Lysobacteraceae</taxon>
        <taxon>Pseudoxanthomonas</taxon>
    </lineage>
</organism>
<accession>A0ABW3LVI9</accession>
<dbReference type="Proteomes" id="UP001597033">
    <property type="component" value="Unassembled WGS sequence"/>
</dbReference>
<reference evidence="2" key="1">
    <citation type="journal article" date="2019" name="Int. J. Syst. Evol. Microbiol.">
        <title>The Global Catalogue of Microorganisms (GCM) 10K type strain sequencing project: providing services to taxonomists for standard genome sequencing and annotation.</title>
        <authorList>
            <consortium name="The Broad Institute Genomics Platform"/>
            <consortium name="The Broad Institute Genome Sequencing Center for Infectious Disease"/>
            <person name="Wu L."/>
            <person name="Ma J."/>
        </authorList>
    </citation>
    <scope>NUCLEOTIDE SEQUENCE [LARGE SCALE GENOMIC DNA]</scope>
    <source>
        <strain evidence="2">CCUG 55854</strain>
    </source>
</reference>
<evidence type="ECO:0000313" key="1">
    <source>
        <dbReference type="EMBL" id="MFD1042027.1"/>
    </source>
</evidence>
<evidence type="ECO:0000313" key="2">
    <source>
        <dbReference type="Proteomes" id="UP001597033"/>
    </source>
</evidence>
<proteinExistence type="predicted"/>
<dbReference type="RefSeq" id="WP_162375404.1">
    <property type="nucleotide sequence ID" value="NZ_JBHTKN010000003.1"/>
</dbReference>
<name>A0ABW3LVI9_9GAMM</name>
<protein>
    <submittedName>
        <fullName evidence="1">Uncharacterized protein</fullName>
    </submittedName>
</protein>
<comment type="caution">
    <text evidence="1">The sequence shown here is derived from an EMBL/GenBank/DDBJ whole genome shotgun (WGS) entry which is preliminary data.</text>
</comment>